<keyword evidence="3" id="KW-1185">Reference proteome</keyword>
<dbReference type="Proteomes" id="UP000663992">
    <property type="component" value="Unassembled WGS sequence"/>
</dbReference>
<protein>
    <submittedName>
        <fullName evidence="2">Transcriptional regulator</fullName>
    </submittedName>
</protein>
<dbReference type="EMBL" id="JAFKCS010000024">
    <property type="protein sequence ID" value="MBN7821846.1"/>
    <property type="molecule type" value="Genomic_DNA"/>
</dbReference>
<comment type="caution">
    <text evidence="2">The sequence shown here is derived from an EMBL/GenBank/DDBJ whole genome shotgun (WGS) entry which is preliminary data.</text>
</comment>
<evidence type="ECO:0000313" key="3">
    <source>
        <dbReference type="Proteomes" id="UP000663992"/>
    </source>
</evidence>
<dbReference type="Gene3D" id="1.10.10.10">
    <property type="entry name" value="Winged helix-like DNA-binding domain superfamily/Winged helix DNA-binding domain"/>
    <property type="match status" value="1"/>
</dbReference>
<evidence type="ECO:0000259" key="1">
    <source>
        <dbReference type="Pfam" id="PF01022"/>
    </source>
</evidence>
<dbReference type="SUPFAM" id="SSF46785">
    <property type="entry name" value="Winged helix' DNA-binding domain"/>
    <property type="match status" value="1"/>
</dbReference>
<dbReference type="InterPro" id="IPR001845">
    <property type="entry name" value="HTH_ArsR_DNA-bd_dom"/>
</dbReference>
<dbReference type="Pfam" id="PF01022">
    <property type="entry name" value="HTH_5"/>
    <property type="match status" value="1"/>
</dbReference>
<feature type="domain" description="HTH arsR-type" evidence="1">
    <location>
        <begin position="7"/>
        <end position="48"/>
    </location>
</feature>
<dbReference type="CDD" id="cd00090">
    <property type="entry name" value="HTH_ARSR"/>
    <property type="match status" value="1"/>
</dbReference>
<dbReference type="InterPro" id="IPR036390">
    <property type="entry name" value="WH_DNA-bd_sf"/>
</dbReference>
<gene>
    <name evidence="2" type="ORF">J0A65_18405</name>
</gene>
<dbReference type="InterPro" id="IPR011991">
    <property type="entry name" value="ArsR-like_HTH"/>
</dbReference>
<organism evidence="2 3">
    <name type="scientific">Bowmanella yangjiangensis</name>
    <dbReference type="NCBI Taxonomy" id="2811230"/>
    <lineage>
        <taxon>Bacteria</taxon>
        <taxon>Pseudomonadati</taxon>
        <taxon>Pseudomonadota</taxon>
        <taxon>Gammaproteobacteria</taxon>
        <taxon>Alteromonadales</taxon>
        <taxon>Alteromonadaceae</taxon>
        <taxon>Bowmanella</taxon>
    </lineage>
</organism>
<name>A0ABS3CZM9_9ALTE</name>
<sequence length="212" mass="24210">MDSRADKILYLLKNQGEMTAQQLAEALQITAMGARQHLLQLADDELVSHSFQPALIGRPKQYWHLTELAQRRFADMHSQLSVHLLESVRAEFGESGLQQVIARRETTMRQDYLAKMSGLTDLVEKLDCLCQIRNREGYMASWHEEPGVGYWFVENHCPICAAARCSDGFCQSELALFQACIGDKFKVQRQEHILDGARRCAYLITRCDKMSV</sequence>
<accession>A0ABS3CZM9</accession>
<evidence type="ECO:0000313" key="2">
    <source>
        <dbReference type="EMBL" id="MBN7821846.1"/>
    </source>
</evidence>
<reference evidence="2 3" key="1">
    <citation type="submission" date="2021-03" db="EMBL/GenBank/DDBJ databases">
        <title>novel species isolated from a fishpond in China.</title>
        <authorList>
            <person name="Lu H."/>
            <person name="Cai Z."/>
        </authorList>
    </citation>
    <scope>NUCLEOTIDE SEQUENCE [LARGE SCALE GENOMIC DNA]</scope>
    <source>
        <strain evidence="2 3">Y57</strain>
    </source>
</reference>
<proteinExistence type="predicted"/>
<dbReference type="InterPro" id="IPR036388">
    <property type="entry name" value="WH-like_DNA-bd_sf"/>
</dbReference>
<dbReference type="RefSeq" id="WP_206595811.1">
    <property type="nucleotide sequence ID" value="NZ_JAFKCS010000024.1"/>
</dbReference>